<evidence type="ECO:0000256" key="1">
    <source>
        <dbReference type="SAM" id="SignalP"/>
    </source>
</evidence>
<dbReference type="RefSeq" id="WP_344033375.1">
    <property type="nucleotide sequence ID" value="NZ_BAAAOB010000005.1"/>
</dbReference>
<sequence>METMNLKRGLFASALAVALTLTVSTGMVLTETATPAHADQRITPPAAGGGTTMIAVGKGSSGCVADQKRITSYWKKNGRSIVWYKACAKGGDGNWFAWGIMN</sequence>
<evidence type="ECO:0000313" key="2">
    <source>
        <dbReference type="EMBL" id="GAA1798184.1"/>
    </source>
</evidence>
<keyword evidence="1" id="KW-0732">Signal</keyword>
<organism evidence="2 3">
    <name type="scientific">Leucobacter iarius</name>
    <dbReference type="NCBI Taxonomy" id="333963"/>
    <lineage>
        <taxon>Bacteria</taxon>
        <taxon>Bacillati</taxon>
        <taxon>Actinomycetota</taxon>
        <taxon>Actinomycetes</taxon>
        <taxon>Micrococcales</taxon>
        <taxon>Microbacteriaceae</taxon>
        <taxon>Leucobacter</taxon>
    </lineage>
</organism>
<gene>
    <name evidence="2" type="ORF">GCM10009768_29050</name>
</gene>
<dbReference type="Proteomes" id="UP001500851">
    <property type="component" value="Unassembled WGS sequence"/>
</dbReference>
<feature type="chain" id="PRO_5045312786" description="Secreted protein" evidence="1">
    <location>
        <begin position="39"/>
        <end position="102"/>
    </location>
</feature>
<comment type="caution">
    <text evidence="2">The sequence shown here is derived from an EMBL/GenBank/DDBJ whole genome shotgun (WGS) entry which is preliminary data.</text>
</comment>
<dbReference type="EMBL" id="BAAAOB010000005">
    <property type="protein sequence ID" value="GAA1798184.1"/>
    <property type="molecule type" value="Genomic_DNA"/>
</dbReference>
<name>A0ABP4Y0W0_9MICO</name>
<evidence type="ECO:0008006" key="4">
    <source>
        <dbReference type="Google" id="ProtNLM"/>
    </source>
</evidence>
<evidence type="ECO:0000313" key="3">
    <source>
        <dbReference type="Proteomes" id="UP001500851"/>
    </source>
</evidence>
<keyword evidence="3" id="KW-1185">Reference proteome</keyword>
<feature type="signal peptide" evidence="1">
    <location>
        <begin position="1"/>
        <end position="38"/>
    </location>
</feature>
<accession>A0ABP4Y0W0</accession>
<reference evidence="3" key="1">
    <citation type="journal article" date="2019" name="Int. J. Syst. Evol. Microbiol.">
        <title>The Global Catalogue of Microorganisms (GCM) 10K type strain sequencing project: providing services to taxonomists for standard genome sequencing and annotation.</title>
        <authorList>
            <consortium name="The Broad Institute Genomics Platform"/>
            <consortium name="The Broad Institute Genome Sequencing Center for Infectious Disease"/>
            <person name="Wu L."/>
            <person name="Ma J."/>
        </authorList>
    </citation>
    <scope>NUCLEOTIDE SEQUENCE [LARGE SCALE GENOMIC DNA]</scope>
    <source>
        <strain evidence="3">JCM 14736</strain>
    </source>
</reference>
<proteinExistence type="predicted"/>
<protein>
    <recommendedName>
        <fullName evidence="4">Secreted protein</fullName>
    </recommendedName>
</protein>